<keyword evidence="10" id="KW-1185">Reference proteome</keyword>
<dbReference type="OrthoDB" id="1898799at2759"/>
<evidence type="ECO:0000313" key="9">
    <source>
        <dbReference type="EMBL" id="PWA42053.1"/>
    </source>
</evidence>
<dbReference type="FunFam" id="3.40.50.300:FF:001091">
    <property type="entry name" value="Probable disease resistance protein At1g61300"/>
    <property type="match status" value="1"/>
</dbReference>
<evidence type="ECO:0000256" key="6">
    <source>
        <dbReference type="SAM" id="MobiDB-lite"/>
    </source>
</evidence>
<dbReference type="EMBL" id="PKPP01012654">
    <property type="protein sequence ID" value="PWA42053.1"/>
    <property type="molecule type" value="Genomic_DNA"/>
</dbReference>
<dbReference type="Gene3D" id="3.40.50.300">
    <property type="entry name" value="P-loop containing nucleotide triphosphate hydrolases"/>
    <property type="match status" value="1"/>
</dbReference>
<dbReference type="Pfam" id="PF00931">
    <property type="entry name" value="NB-ARC"/>
    <property type="match status" value="1"/>
</dbReference>
<dbReference type="GO" id="GO:0006952">
    <property type="term" value="P:defense response"/>
    <property type="evidence" value="ECO:0007669"/>
    <property type="project" value="UniProtKB-KW"/>
</dbReference>
<dbReference type="PANTHER" id="PTHR33463:SF140">
    <property type="entry name" value="P-LOOP CONTAINING NUCLEOSIDE TRIPHOSPHATE HYDROLASE, LEUCINE-RICH REPEAT DOMAIN SUPERFAMILY"/>
    <property type="match status" value="1"/>
</dbReference>
<dbReference type="InterPro" id="IPR057135">
    <property type="entry name" value="At4g27190-like_LRR"/>
</dbReference>
<dbReference type="Proteomes" id="UP000245207">
    <property type="component" value="Unassembled WGS sequence"/>
</dbReference>
<protein>
    <submittedName>
        <fullName evidence="9">AAA+ ATPase domain-containing protein</fullName>
    </submittedName>
</protein>
<comment type="similarity">
    <text evidence="1">Belongs to the disease resistance NB-LRR family.</text>
</comment>
<evidence type="ECO:0000313" key="10">
    <source>
        <dbReference type="Proteomes" id="UP000245207"/>
    </source>
</evidence>
<dbReference type="Gene3D" id="3.80.10.10">
    <property type="entry name" value="Ribonuclease Inhibitor"/>
    <property type="match status" value="3"/>
</dbReference>
<feature type="coiled-coil region" evidence="5">
    <location>
        <begin position="237"/>
        <end position="271"/>
    </location>
</feature>
<feature type="compositionally biased region" description="Basic and acidic residues" evidence="6">
    <location>
        <begin position="67"/>
        <end position="101"/>
    </location>
</feature>
<feature type="region of interest" description="Disordered" evidence="6">
    <location>
        <begin position="67"/>
        <end position="148"/>
    </location>
</feature>
<feature type="compositionally biased region" description="Low complexity" evidence="6">
    <location>
        <begin position="121"/>
        <end position="134"/>
    </location>
</feature>
<feature type="domain" description="Disease resistance protein At4g27190-like leucine-rich repeats" evidence="8">
    <location>
        <begin position="1272"/>
        <end position="1343"/>
    </location>
</feature>
<evidence type="ECO:0000256" key="5">
    <source>
        <dbReference type="SAM" id="Coils"/>
    </source>
</evidence>
<sequence length="1495" mass="170625">MSQSEFNDAFYGKFWVSYKTFRTTCIDNMGELEKMLEAEEAEFNEIEKLKREREQIEKDMQLKEQEQIEREKQLKEQEQIERERQLKETGVIERETDKDNQTEEETVNEGNASDTSLVFTGSDSSSEQQGESSSPRYDSDADGTQQNEDVWDTEDDHFRPSSDTVILATIQHLDTHDSVDIFANMFVHDQTHPAHPESISDIANHISQEMVDVVVLVILAKFGGKLIVGTCRHLGYLVYYKNYIETLKEQVKKLKARSQEVNQDVEEARRNGEIVVPGVYQWIKDVEIIYNDSSSFLNIEVQEGKSKCTDWFLNIKKRYTLSKKAKKKTDEVTNLTDARFNKISNPTLPLAVGERSTQDYKIFESRIPIMNQLIKFLKDESKHIISICGMGGSGKTTMVLKEVSRRGEWVKFFDEIIMAVVSKEHNLVKVQEDLAEWLGFKFKATNMEGRANELWKRLLQSKKGNLVILDDVWKNIDWDKIGIPFGEKYNNCKVILTSRSQDACNAMGCHDILTLDTLTESETWSLLGEIVGDSLQHDSELCETASKISKRCGGLPSAVVCLGRALKDKRKEVWNDTLKKLQNSMVPENIEGVKEYVYQSLQVSYDLLEDVETKKIFLLCCVYPEYANIPLEALVRCGMGLDFYKGVEFFINVRDRVHTLIDKLRSRFLLLSGDRKSTVKVHIVLLTVGISVASMLEPHLEPFSAAVVHEDRWPKGMKNGNYSAVSVVSNEISELPPDGLSFHKVELLQLACPKLSLEKLKTMFGRMKVAKVFEIWNMSLFSLSSFLDSLPREMVTLCMNCNIKNIGDIKAEEFVKLEILSLGNSYIKELPEQMGRFTKLRLLDMSSCRGLERISPGVISSLTQLEELDTGSKLWGNEEESDARLTELDSLEHLIYLGIHIKSIDILLQTSIFGKLKRYVIDVGVHLEKARSFSNRMLLLRLENTKIPLGGGIDKLLRKTTEKVFLTGDGMKMALEELVPSGFQQVKTLTAESCNSAEVEYLSDSSYSSNEAGVFSNLEKLSMEKIWHLKGIIRHDDRRLPDKSFSRLRKIRLYSLPEMTHLFTQSVAVNLVHLESLHVEYCTIMKQVILNPRPTEPSTFENKIMFPRFTELVLNDVSNLVCFSHGINLQIEFPLLKVLKLEYLQNFHAFCPEEINLANMVNYKGNIQSLVDDKVNLSSLAELTITNIGNIKYVWCGYLENLVHLQGLYIQFCQYDGTSDFDSTALGIEHVEFPLLRVLRLCWLTHFKSFCSEDKTGWPSSVFNDKVMFPSLETLEISELDSVEELWPNQLQTSQFCKLKSLRVEKCQKLVSIFKSDLQALFPSLEKLEVEKCDLLKEVWSSKAAPIRNLKDVLVYDCPKLRNMCSCSTFKGLSNLMSIDISCCKTMEAVVSDEHKDYGVLSVDKLEQLKLELLPNLNSFSPTKCDMELPELRHVIVNNCPDIHTFSGSSSITTPKLEFAVVDNAKTWLGDLNKTMQRFSKKEKKQNHAAPLVIC</sequence>
<gene>
    <name evidence="9" type="ORF">CTI12_AA546520</name>
</gene>
<dbReference type="GO" id="GO:0005524">
    <property type="term" value="F:ATP binding"/>
    <property type="evidence" value="ECO:0007669"/>
    <property type="project" value="UniProtKB-KW"/>
</dbReference>
<evidence type="ECO:0000256" key="4">
    <source>
        <dbReference type="ARBA" id="ARBA00022840"/>
    </source>
</evidence>
<dbReference type="InterPro" id="IPR042197">
    <property type="entry name" value="Apaf_helical"/>
</dbReference>
<dbReference type="PRINTS" id="PR00364">
    <property type="entry name" value="DISEASERSIST"/>
</dbReference>
<feature type="domain" description="NB-ARC" evidence="7">
    <location>
        <begin position="370"/>
        <end position="533"/>
    </location>
</feature>
<reference evidence="9 10" key="1">
    <citation type="journal article" date="2018" name="Mol. Plant">
        <title>The genome of Artemisia annua provides insight into the evolution of Asteraceae family and artemisinin biosynthesis.</title>
        <authorList>
            <person name="Shen Q."/>
            <person name="Zhang L."/>
            <person name="Liao Z."/>
            <person name="Wang S."/>
            <person name="Yan T."/>
            <person name="Shi P."/>
            <person name="Liu M."/>
            <person name="Fu X."/>
            <person name="Pan Q."/>
            <person name="Wang Y."/>
            <person name="Lv Z."/>
            <person name="Lu X."/>
            <person name="Zhang F."/>
            <person name="Jiang W."/>
            <person name="Ma Y."/>
            <person name="Chen M."/>
            <person name="Hao X."/>
            <person name="Li L."/>
            <person name="Tang Y."/>
            <person name="Lv G."/>
            <person name="Zhou Y."/>
            <person name="Sun X."/>
            <person name="Brodelius P.E."/>
            <person name="Rose J.K.C."/>
            <person name="Tang K."/>
        </authorList>
    </citation>
    <scope>NUCLEOTIDE SEQUENCE [LARGE SCALE GENOMIC DNA]</scope>
    <source>
        <strain evidence="10">cv. Huhao1</strain>
        <tissue evidence="9">Leaf</tissue>
    </source>
</reference>
<keyword evidence="4" id="KW-0067">ATP-binding</keyword>
<dbReference type="InterPro" id="IPR027417">
    <property type="entry name" value="P-loop_NTPase"/>
</dbReference>
<dbReference type="SUPFAM" id="SSF52540">
    <property type="entry name" value="P-loop containing nucleoside triphosphate hydrolases"/>
    <property type="match status" value="1"/>
</dbReference>
<dbReference type="STRING" id="35608.A0A2U1KZ76"/>
<feature type="compositionally biased region" description="Polar residues" evidence="6">
    <location>
        <begin position="108"/>
        <end position="119"/>
    </location>
</feature>
<keyword evidence="5" id="KW-0175">Coiled coil</keyword>
<keyword evidence="2" id="KW-0433">Leucine-rich repeat</keyword>
<keyword evidence="4" id="KW-0547">Nucleotide-binding</keyword>
<keyword evidence="3" id="KW-0611">Plant defense</keyword>
<organism evidence="9 10">
    <name type="scientific">Artemisia annua</name>
    <name type="common">Sweet wormwood</name>
    <dbReference type="NCBI Taxonomy" id="35608"/>
    <lineage>
        <taxon>Eukaryota</taxon>
        <taxon>Viridiplantae</taxon>
        <taxon>Streptophyta</taxon>
        <taxon>Embryophyta</taxon>
        <taxon>Tracheophyta</taxon>
        <taxon>Spermatophyta</taxon>
        <taxon>Magnoliopsida</taxon>
        <taxon>eudicotyledons</taxon>
        <taxon>Gunneridae</taxon>
        <taxon>Pentapetalae</taxon>
        <taxon>asterids</taxon>
        <taxon>campanulids</taxon>
        <taxon>Asterales</taxon>
        <taxon>Asteraceae</taxon>
        <taxon>Asteroideae</taxon>
        <taxon>Anthemideae</taxon>
        <taxon>Artemisiinae</taxon>
        <taxon>Artemisia</taxon>
    </lineage>
</organism>
<dbReference type="PANTHER" id="PTHR33463">
    <property type="entry name" value="NB-ARC DOMAIN-CONTAINING PROTEIN-RELATED"/>
    <property type="match status" value="1"/>
</dbReference>
<accession>A0A2U1KZ76</accession>
<comment type="caution">
    <text evidence="9">The sequence shown here is derived from an EMBL/GenBank/DDBJ whole genome shotgun (WGS) entry which is preliminary data.</text>
</comment>
<proteinExistence type="inferred from homology"/>
<name>A0A2U1KZ76_ARTAN</name>
<feature type="domain" description="Disease resistance protein At4g27190-like leucine-rich repeats" evidence="8">
    <location>
        <begin position="981"/>
        <end position="1082"/>
    </location>
</feature>
<evidence type="ECO:0000256" key="3">
    <source>
        <dbReference type="ARBA" id="ARBA00022821"/>
    </source>
</evidence>
<dbReference type="InterPro" id="IPR002182">
    <property type="entry name" value="NB-ARC"/>
</dbReference>
<dbReference type="GO" id="GO:0043531">
    <property type="term" value="F:ADP binding"/>
    <property type="evidence" value="ECO:0007669"/>
    <property type="project" value="InterPro"/>
</dbReference>
<dbReference type="Gene3D" id="1.10.8.430">
    <property type="entry name" value="Helical domain of apoptotic protease-activating factors"/>
    <property type="match status" value="1"/>
</dbReference>
<evidence type="ECO:0000256" key="1">
    <source>
        <dbReference type="ARBA" id="ARBA00008894"/>
    </source>
</evidence>
<evidence type="ECO:0000256" key="2">
    <source>
        <dbReference type="ARBA" id="ARBA00022614"/>
    </source>
</evidence>
<dbReference type="InterPro" id="IPR032675">
    <property type="entry name" value="LRR_dom_sf"/>
</dbReference>
<dbReference type="InterPro" id="IPR050905">
    <property type="entry name" value="Plant_NBS-LRR"/>
</dbReference>
<dbReference type="Pfam" id="PF23247">
    <property type="entry name" value="LRR_RPS2"/>
    <property type="match status" value="2"/>
</dbReference>
<evidence type="ECO:0000259" key="7">
    <source>
        <dbReference type="Pfam" id="PF00931"/>
    </source>
</evidence>
<evidence type="ECO:0000259" key="8">
    <source>
        <dbReference type="Pfam" id="PF23247"/>
    </source>
</evidence>
<dbReference type="SUPFAM" id="SSF52058">
    <property type="entry name" value="L domain-like"/>
    <property type="match status" value="1"/>
</dbReference>